<dbReference type="InterPro" id="IPR020904">
    <property type="entry name" value="Sc_DH/Rdtase_CS"/>
</dbReference>
<sequence length="293" mass="32016">MPSVENKKSWLITGASSGLGLEMALAALRAGHCVVGTGRNIEFAANNCPDFERLGGRWLQLDVSQPEAQRVVEDFLAAEQQQEHWVVVNNAGSTLVGTVEDMSEAQIDAYMQANLHGAIRVWKACLPVLRRNRTGTLITISSVWGFVPKCEHMLYSAAKAALESLTESYADLLRPFGIRVMIIEPGGFRTGFPENAARSDRGVTGDYEERIEAWMGVLDEASRDRTVVNGDPRLFGERILNAVDGEGAFKEIGKELRVPLGSDCYGILGQRLKELGEGYARISEIAKSTDVAS</sequence>
<reference evidence="5" key="2">
    <citation type="submission" date="2021-02" db="EMBL/GenBank/DDBJ databases">
        <title>Aspergillus puulaauensis MK2 genome sequence.</title>
        <authorList>
            <person name="Futagami T."/>
            <person name="Mori K."/>
            <person name="Kadooka C."/>
            <person name="Tanaka T."/>
        </authorList>
    </citation>
    <scope>NUCLEOTIDE SEQUENCE</scope>
    <source>
        <strain evidence="5">MK2</strain>
    </source>
</reference>
<dbReference type="GO" id="GO:0016491">
    <property type="term" value="F:oxidoreductase activity"/>
    <property type="evidence" value="ECO:0007669"/>
    <property type="project" value="UniProtKB-KW"/>
</dbReference>
<dbReference type="GeneID" id="64973642"/>
<keyword evidence="3" id="KW-0560">Oxidoreductase</keyword>
<dbReference type="Proteomes" id="UP000654913">
    <property type="component" value="Chromosome 4"/>
</dbReference>
<dbReference type="RefSeq" id="XP_041555831.1">
    <property type="nucleotide sequence ID" value="XM_041703113.1"/>
</dbReference>
<evidence type="ECO:0000256" key="3">
    <source>
        <dbReference type="ARBA" id="ARBA00023002"/>
    </source>
</evidence>
<dbReference type="PRINTS" id="PR00081">
    <property type="entry name" value="GDHRDH"/>
</dbReference>
<dbReference type="Pfam" id="PF00106">
    <property type="entry name" value="adh_short"/>
    <property type="match status" value="1"/>
</dbReference>
<dbReference type="AlphaFoldDB" id="A0A7R8AMC5"/>
<dbReference type="Gene3D" id="3.40.50.720">
    <property type="entry name" value="NAD(P)-binding Rossmann-like Domain"/>
    <property type="match status" value="1"/>
</dbReference>
<evidence type="ECO:0000313" key="6">
    <source>
        <dbReference type="Proteomes" id="UP000654913"/>
    </source>
</evidence>
<dbReference type="PANTHER" id="PTHR43976:SF16">
    <property type="entry name" value="SHORT-CHAIN DEHYDROGENASE_REDUCTASE FAMILY PROTEIN"/>
    <property type="match status" value="1"/>
</dbReference>
<dbReference type="InterPro" id="IPR051911">
    <property type="entry name" value="SDR_oxidoreductase"/>
</dbReference>
<keyword evidence="6" id="KW-1185">Reference proteome</keyword>
<dbReference type="SUPFAM" id="SSF51735">
    <property type="entry name" value="NAD(P)-binding Rossmann-fold domains"/>
    <property type="match status" value="1"/>
</dbReference>
<name>A0A7R8AMC5_9EURO</name>
<evidence type="ECO:0000256" key="2">
    <source>
        <dbReference type="ARBA" id="ARBA00022857"/>
    </source>
</evidence>
<dbReference type="OrthoDB" id="1274115at2759"/>
<protein>
    <submittedName>
        <fullName evidence="5">Uncharacterized protein</fullName>
    </submittedName>
</protein>
<keyword evidence="2" id="KW-0521">NADP</keyword>
<dbReference type="InterPro" id="IPR002347">
    <property type="entry name" value="SDR_fam"/>
</dbReference>
<dbReference type="GO" id="GO:0044550">
    <property type="term" value="P:secondary metabolite biosynthetic process"/>
    <property type="evidence" value="ECO:0007669"/>
    <property type="project" value="UniProtKB-ARBA"/>
</dbReference>
<dbReference type="EMBL" id="AP024446">
    <property type="protein sequence ID" value="BCS23637.1"/>
    <property type="molecule type" value="Genomic_DNA"/>
</dbReference>
<dbReference type="InterPro" id="IPR036291">
    <property type="entry name" value="NAD(P)-bd_dom_sf"/>
</dbReference>
<dbReference type="CDD" id="cd05374">
    <property type="entry name" value="17beta-HSD-like_SDR_c"/>
    <property type="match status" value="1"/>
</dbReference>
<accession>A0A7R8AMC5</accession>
<dbReference type="PANTHER" id="PTHR43976">
    <property type="entry name" value="SHORT CHAIN DEHYDROGENASE"/>
    <property type="match status" value="1"/>
</dbReference>
<evidence type="ECO:0000256" key="4">
    <source>
        <dbReference type="RuleBase" id="RU000363"/>
    </source>
</evidence>
<evidence type="ECO:0000256" key="1">
    <source>
        <dbReference type="ARBA" id="ARBA00006484"/>
    </source>
</evidence>
<gene>
    <name evidence="5" type="ORF">APUU_40081S</name>
</gene>
<reference evidence="5" key="1">
    <citation type="submission" date="2021-01" db="EMBL/GenBank/DDBJ databases">
        <authorList>
            <consortium name="Aspergillus puulaauensis MK2 genome sequencing consortium"/>
            <person name="Kazuki M."/>
            <person name="Futagami T."/>
        </authorList>
    </citation>
    <scope>NUCLEOTIDE SEQUENCE</scope>
    <source>
        <strain evidence="5">MK2</strain>
    </source>
</reference>
<organism evidence="5 6">
    <name type="scientific">Aspergillus puulaauensis</name>
    <dbReference type="NCBI Taxonomy" id="1220207"/>
    <lineage>
        <taxon>Eukaryota</taxon>
        <taxon>Fungi</taxon>
        <taxon>Dikarya</taxon>
        <taxon>Ascomycota</taxon>
        <taxon>Pezizomycotina</taxon>
        <taxon>Eurotiomycetes</taxon>
        <taxon>Eurotiomycetidae</taxon>
        <taxon>Eurotiales</taxon>
        <taxon>Aspergillaceae</taxon>
        <taxon>Aspergillus</taxon>
    </lineage>
</organism>
<comment type="similarity">
    <text evidence="1 4">Belongs to the short-chain dehydrogenases/reductases (SDR) family.</text>
</comment>
<dbReference type="KEGG" id="apuu:APUU_40081S"/>
<dbReference type="PROSITE" id="PS00061">
    <property type="entry name" value="ADH_SHORT"/>
    <property type="match status" value="1"/>
</dbReference>
<evidence type="ECO:0000313" key="5">
    <source>
        <dbReference type="EMBL" id="BCS23637.1"/>
    </source>
</evidence>
<proteinExistence type="inferred from homology"/>
<dbReference type="PRINTS" id="PR00080">
    <property type="entry name" value="SDRFAMILY"/>
</dbReference>